<sequence length="127" mass="14981">MGLLFKANKGEEIMGETTLGKAIICLFMMAVAYWLYKIEKEESKQRAQRRQEEKALLDYVMFLTTTRVKFERHLWTILDKVASYKIQSVIITDEKEIPQCVLLPYAEYKILQECYDKEEAKELAPFD</sequence>
<name>A0A1D7TK76_9BACT</name>
<keyword evidence="1" id="KW-1133">Transmembrane helix</keyword>
<dbReference type="EMBL" id="CP017111">
    <property type="protein sequence ID" value="AOO65314.1"/>
    <property type="molecule type" value="Genomic_DNA"/>
</dbReference>
<gene>
    <name evidence="2" type="ORF">SHALO_1539</name>
</gene>
<dbReference type="Proteomes" id="UP000094609">
    <property type="component" value="Chromosome"/>
</dbReference>
<evidence type="ECO:0000256" key="1">
    <source>
        <dbReference type="SAM" id="Phobius"/>
    </source>
</evidence>
<evidence type="ECO:0000313" key="3">
    <source>
        <dbReference type="Proteomes" id="UP000094609"/>
    </source>
</evidence>
<feature type="transmembrane region" description="Helical" evidence="1">
    <location>
        <begin position="18"/>
        <end position="36"/>
    </location>
</feature>
<accession>A0A1D7TK76</accession>
<keyword evidence="1" id="KW-0472">Membrane</keyword>
<dbReference type="STRING" id="1193502.SHALO_1539"/>
<dbReference type="KEGG" id="shal:SHALO_1539"/>
<proteinExistence type="predicted"/>
<dbReference type="AlphaFoldDB" id="A0A1D7TK76"/>
<protein>
    <submittedName>
        <fullName evidence="2">Putative membrane protein</fullName>
    </submittedName>
</protein>
<dbReference type="PATRIC" id="fig|1193502.14.peg.1562"/>
<keyword evidence="3" id="KW-1185">Reference proteome</keyword>
<evidence type="ECO:0000313" key="2">
    <source>
        <dbReference type="EMBL" id="AOO65314.1"/>
    </source>
</evidence>
<keyword evidence="1" id="KW-0812">Transmembrane</keyword>
<organism evidence="2 3">
    <name type="scientific">Sulfurospirillum halorespirans DSM 13726</name>
    <dbReference type="NCBI Taxonomy" id="1193502"/>
    <lineage>
        <taxon>Bacteria</taxon>
        <taxon>Pseudomonadati</taxon>
        <taxon>Campylobacterota</taxon>
        <taxon>Epsilonproteobacteria</taxon>
        <taxon>Campylobacterales</taxon>
        <taxon>Sulfurospirillaceae</taxon>
        <taxon>Sulfurospirillum</taxon>
    </lineage>
</organism>
<reference evidence="3" key="1">
    <citation type="submission" date="2016-08" db="EMBL/GenBank/DDBJ databases">
        <title>Complete genome sequence of the organohalide-respiring Epsilonproteobacterium Sulfurospirillum halorespirans.</title>
        <authorList>
            <person name="Goris T."/>
            <person name="Zimmermann J."/>
            <person name="Schenz B."/>
            <person name="Lemos M."/>
            <person name="Hackermueller J."/>
            <person name="Diekert G."/>
        </authorList>
    </citation>
    <scope>NUCLEOTIDE SEQUENCE [LARGE SCALE GENOMIC DNA]</scope>
    <source>
        <strain>DSM 13726</strain>
        <strain evidence="3">PCE-M2</strain>
    </source>
</reference>